<dbReference type="CDD" id="cd00082">
    <property type="entry name" value="HisKA"/>
    <property type="match status" value="1"/>
</dbReference>
<evidence type="ECO:0000256" key="13">
    <source>
        <dbReference type="ARBA" id="ARBA00023012"/>
    </source>
</evidence>
<evidence type="ECO:0000256" key="16">
    <source>
        <dbReference type="SAM" id="Coils"/>
    </source>
</evidence>
<evidence type="ECO:0000313" key="20">
    <source>
        <dbReference type="Proteomes" id="UP000406256"/>
    </source>
</evidence>
<dbReference type="Pfam" id="PF02518">
    <property type="entry name" value="HATPase_c"/>
    <property type="match status" value="1"/>
</dbReference>
<dbReference type="SUPFAM" id="SSF47384">
    <property type="entry name" value="Homodimeric domain of signal transducing histidine kinase"/>
    <property type="match status" value="1"/>
</dbReference>
<dbReference type="InterPro" id="IPR033479">
    <property type="entry name" value="dCache_1"/>
</dbReference>
<evidence type="ECO:0000256" key="6">
    <source>
        <dbReference type="ARBA" id="ARBA00022553"/>
    </source>
</evidence>
<feature type="transmembrane region" description="Helical" evidence="17">
    <location>
        <begin position="376"/>
        <end position="395"/>
    </location>
</feature>
<dbReference type="InterPro" id="IPR036890">
    <property type="entry name" value="HATPase_C_sf"/>
</dbReference>
<keyword evidence="4" id="KW-1003">Cell membrane</keyword>
<feature type="transmembrane region" description="Helical" evidence="17">
    <location>
        <begin position="81"/>
        <end position="101"/>
    </location>
</feature>
<evidence type="ECO:0000256" key="12">
    <source>
        <dbReference type="ARBA" id="ARBA00022989"/>
    </source>
</evidence>
<dbReference type="Gene3D" id="3.30.450.20">
    <property type="entry name" value="PAS domain"/>
    <property type="match status" value="2"/>
</dbReference>
<keyword evidence="16" id="KW-0175">Coiled coil</keyword>
<dbReference type="InterPro" id="IPR003594">
    <property type="entry name" value="HATPase_dom"/>
</dbReference>
<keyword evidence="7" id="KW-0808">Transferase</keyword>
<name>A0A5E4SCQ5_9BURK</name>
<evidence type="ECO:0000256" key="1">
    <source>
        <dbReference type="ARBA" id="ARBA00000085"/>
    </source>
</evidence>
<evidence type="ECO:0000256" key="14">
    <source>
        <dbReference type="ARBA" id="ARBA00023136"/>
    </source>
</evidence>
<organism evidence="19 20">
    <name type="scientific">Pandoraea anhela</name>
    <dbReference type="NCBI Taxonomy" id="2508295"/>
    <lineage>
        <taxon>Bacteria</taxon>
        <taxon>Pseudomonadati</taxon>
        <taxon>Pseudomonadota</taxon>
        <taxon>Betaproteobacteria</taxon>
        <taxon>Burkholderiales</taxon>
        <taxon>Burkholderiaceae</taxon>
        <taxon>Pandoraea</taxon>
    </lineage>
</organism>
<evidence type="ECO:0000256" key="2">
    <source>
        <dbReference type="ARBA" id="ARBA00004429"/>
    </source>
</evidence>
<dbReference type="InterPro" id="IPR005467">
    <property type="entry name" value="His_kinase_dom"/>
</dbReference>
<dbReference type="PANTHER" id="PTHR43065">
    <property type="entry name" value="SENSOR HISTIDINE KINASE"/>
    <property type="match status" value="1"/>
</dbReference>
<dbReference type="Pfam" id="PF00512">
    <property type="entry name" value="HisKA"/>
    <property type="match status" value="1"/>
</dbReference>
<comment type="catalytic activity">
    <reaction evidence="1">
        <text>ATP + protein L-histidine = ADP + protein N-phospho-L-histidine.</text>
        <dbReference type="EC" id="2.7.13.3"/>
    </reaction>
</comment>
<evidence type="ECO:0000256" key="7">
    <source>
        <dbReference type="ARBA" id="ARBA00022679"/>
    </source>
</evidence>
<dbReference type="PANTHER" id="PTHR43065:SF46">
    <property type="entry name" value="C4-DICARBOXYLATE TRANSPORT SENSOR PROTEIN DCTB"/>
    <property type="match status" value="1"/>
</dbReference>
<dbReference type="SMART" id="SM00387">
    <property type="entry name" value="HATPase_c"/>
    <property type="match status" value="1"/>
</dbReference>
<dbReference type="InterPro" id="IPR004358">
    <property type="entry name" value="Sig_transdc_His_kin-like_C"/>
</dbReference>
<dbReference type="PRINTS" id="PR00344">
    <property type="entry name" value="BCTRLSENSOR"/>
</dbReference>
<feature type="domain" description="Histidine kinase" evidence="18">
    <location>
        <begin position="473"/>
        <end position="690"/>
    </location>
</feature>
<keyword evidence="12 17" id="KW-1133">Transmembrane helix</keyword>
<keyword evidence="10 19" id="KW-0418">Kinase</keyword>
<evidence type="ECO:0000313" key="19">
    <source>
        <dbReference type="EMBL" id="VVD71819.1"/>
    </source>
</evidence>
<keyword evidence="20" id="KW-1185">Reference proteome</keyword>
<keyword evidence="8 17" id="KW-0812">Transmembrane</keyword>
<dbReference type="Pfam" id="PF02743">
    <property type="entry name" value="dCache_1"/>
    <property type="match status" value="1"/>
</dbReference>
<dbReference type="PIRSF" id="PIRSF036431">
    <property type="entry name" value="STHK_DctB"/>
    <property type="match status" value="1"/>
</dbReference>
<dbReference type="FunFam" id="1.10.287.130:FF:000049">
    <property type="entry name" value="C4-dicarboxylate transport sensor protein DctB"/>
    <property type="match status" value="1"/>
</dbReference>
<evidence type="ECO:0000256" key="8">
    <source>
        <dbReference type="ARBA" id="ARBA00022692"/>
    </source>
</evidence>
<dbReference type="InterPro" id="IPR017055">
    <property type="entry name" value="Sig_transdc_His_kinase_DctB"/>
</dbReference>
<dbReference type="PROSITE" id="PS50109">
    <property type="entry name" value="HIS_KIN"/>
    <property type="match status" value="1"/>
</dbReference>
<dbReference type="GO" id="GO:0005524">
    <property type="term" value="F:ATP binding"/>
    <property type="evidence" value="ECO:0007669"/>
    <property type="project" value="UniProtKB-KW"/>
</dbReference>
<reference evidence="19 20" key="1">
    <citation type="submission" date="2019-08" db="EMBL/GenBank/DDBJ databases">
        <authorList>
            <person name="Peeters C."/>
        </authorList>
    </citation>
    <scope>NUCLEOTIDE SEQUENCE [LARGE SCALE GENOMIC DNA]</scope>
    <source>
        <strain evidence="19 20">LMG 31108</strain>
    </source>
</reference>
<dbReference type="InterPro" id="IPR036097">
    <property type="entry name" value="HisK_dim/P_sf"/>
</dbReference>
<keyword evidence="5" id="KW-0997">Cell inner membrane</keyword>
<keyword evidence="14 17" id="KW-0472">Membrane</keyword>
<accession>A0A5E4SCQ5</accession>
<dbReference type="InterPro" id="IPR003661">
    <property type="entry name" value="HisK_dim/P_dom"/>
</dbReference>
<keyword evidence="13" id="KW-0902">Two-component regulatory system</keyword>
<dbReference type="EC" id="2.7.13.3" evidence="3"/>
<gene>
    <name evidence="19" type="ORF">PAN31108_00639</name>
</gene>
<dbReference type="SMART" id="SM00388">
    <property type="entry name" value="HisKA"/>
    <property type="match status" value="1"/>
</dbReference>
<evidence type="ECO:0000256" key="15">
    <source>
        <dbReference type="ARBA" id="ARBA00073143"/>
    </source>
</evidence>
<dbReference type="SUPFAM" id="SSF103190">
    <property type="entry name" value="Sensory domain-like"/>
    <property type="match status" value="1"/>
</dbReference>
<evidence type="ECO:0000256" key="3">
    <source>
        <dbReference type="ARBA" id="ARBA00012438"/>
    </source>
</evidence>
<keyword evidence="9" id="KW-0547">Nucleotide-binding</keyword>
<evidence type="ECO:0000259" key="18">
    <source>
        <dbReference type="PROSITE" id="PS50109"/>
    </source>
</evidence>
<dbReference type="Gene3D" id="3.30.565.10">
    <property type="entry name" value="Histidine kinase-like ATPase, C-terminal domain"/>
    <property type="match status" value="1"/>
</dbReference>
<dbReference type="SUPFAM" id="SSF55874">
    <property type="entry name" value="ATPase domain of HSP90 chaperone/DNA topoisomerase II/histidine kinase"/>
    <property type="match status" value="1"/>
</dbReference>
<dbReference type="GO" id="GO:0005886">
    <property type="term" value="C:plasma membrane"/>
    <property type="evidence" value="ECO:0007669"/>
    <property type="project" value="UniProtKB-SubCell"/>
</dbReference>
<dbReference type="Gene3D" id="1.10.287.130">
    <property type="match status" value="1"/>
</dbReference>
<dbReference type="InterPro" id="IPR029151">
    <property type="entry name" value="Sensor-like_sf"/>
</dbReference>
<keyword evidence="6" id="KW-0597">Phosphoprotein</keyword>
<proteinExistence type="predicted"/>
<comment type="subcellular location">
    <subcellularLocation>
        <location evidence="2">Cell inner membrane</location>
        <topology evidence="2">Multi-pass membrane protein</topology>
    </subcellularLocation>
</comment>
<dbReference type="GO" id="GO:0000155">
    <property type="term" value="F:phosphorelay sensor kinase activity"/>
    <property type="evidence" value="ECO:0007669"/>
    <property type="project" value="InterPro"/>
</dbReference>
<dbReference type="AlphaFoldDB" id="A0A5E4SCQ5"/>
<evidence type="ECO:0000256" key="11">
    <source>
        <dbReference type="ARBA" id="ARBA00022840"/>
    </source>
</evidence>
<evidence type="ECO:0000256" key="5">
    <source>
        <dbReference type="ARBA" id="ARBA00022519"/>
    </source>
</evidence>
<dbReference type="Proteomes" id="UP000406256">
    <property type="component" value="Unassembled WGS sequence"/>
</dbReference>
<protein>
    <recommendedName>
        <fullName evidence="15">C4-dicarboxylate transport sensor protein DctB</fullName>
        <ecNumber evidence="3">2.7.13.3</ecNumber>
    </recommendedName>
</protein>
<feature type="coiled-coil region" evidence="16">
    <location>
        <begin position="430"/>
        <end position="464"/>
    </location>
</feature>
<evidence type="ECO:0000256" key="17">
    <source>
        <dbReference type="SAM" id="Phobius"/>
    </source>
</evidence>
<dbReference type="EMBL" id="CABPSB010000002">
    <property type="protein sequence ID" value="VVD71819.1"/>
    <property type="molecule type" value="Genomic_DNA"/>
</dbReference>
<sequence length="697" mass="77059">MVWRCRQAVPTRRLPPSYGPANDVNKAYFLTHAPMATLHDNVIRARSSDTPQGAASPASAADPRRDEVPIDFERTVPMRRWSWIVVMLLASVLFCWLTYALSWQRGVADLRVNAGARVERYAGSLRSTVDRYEFLPYLLSLHPYVHDLLLDPRNKAVVQRANDYLFDVNQRAKASAAYVIDANGLALAASNWREKATFVGQEYRFRPYFIDAIKGAFGRFYGVGTTSGEPGYFVSQPILVDGKIHGVVVVKLNLEWFQRAGADASEPVVVADDHGVIFLSSEPRWQYRSLTPLAPDVKAALDSTRQYYNQNVTPLAWSEDERLDADGEVVTVRDMSAGRGSGKTRRFLAVQRKLGEPDWTLMYFAPLDQVIANARIAAVAAACLAAFTCLLGVAWNQRRQRVRDMLKSRELLQSAYAELGERVAERTADLQSANERLQTEVQERSRTEHELREAQSELVQASKLVALGQMAAGITHELNQPLSALRSFSDNTRVLLERREYDAAQENLEAIASLTDRMGKITGQLRLFAGRARRGDMEASVRRALDNTLMLLRGRLAGIHVSTTFANAREDVQVACEGLRLEQVLINLVGNAIDAVSGAVGAQASPSIWIDVDADDLWVRIYVRDNGPGISSAHMPRLFEPFFSTKEGGQGMGLGLAISSSIAQENGGQLVARNVPGGGAEFLVTLRRVQRAGATIA</sequence>
<keyword evidence="11" id="KW-0067">ATP-binding</keyword>
<evidence type="ECO:0000256" key="10">
    <source>
        <dbReference type="ARBA" id="ARBA00022777"/>
    </source>
</evidence>
<evidence type="ECO:0000256" key="9">
    <source>
        <dbReference type="ARBA" id="ARBA00022741"/>
    </source>
</evidence>
<evidence type="ECO:0000256" key="4">
    <source>
        <dbReference type="ARBA" id="ARBA00022475"/>
    </source>
</evidence>